<sequence length="361" mass="37365">MSFTARTLASALAGAGMVSAHGYVKDIIVNGVQYAGYDVTSAPYQADPPTVVGWSSTATDLGFVAPDAFGSPDIICHRDSTNAGGHATVAAGDSVFIEWNTWPDSHKGPVLDYLARCGSSGCESVDKTTLEFFKISEGGLVDGSSAPGTYAADELLANGIGWMVKIPETIAPGAYVLRHEIIALHSAGQENGAQAYPQCFNLMVTGSGTAEPAGVLGTELYTATDEGILFNIYTTLDDYPIPGPALIEGASSVEQSSSAATSTATVGDASVPEPTTTNAETQPTTAPAEPTATDVAPAPSATTTESAEVPAPTSTAPEQPEQTKPATCSGSRKHKRSSKKSRKVRRHARDVKSRNVAAIRN</sequence>
<evidence type="ECO:0000313" key="1">
    <source>
        <dbReference type="EMBL" id="KAI9899928.1"/>
    </source>
</evidence>
<reference evidence="1" key="1">
    <citation type="submission" date="2022-10" db="EMBL/GenBank/DDBJ databases">
        <title>Complete Genome of Trichothecium roseum strain YXFP-22015, a Plant Pathogen Isolated from Citrus.</title>
        <authorList>
            <person name="Wang Y."/>
            <person name="Zhu L."/>
        </authorList>
    </citation>
    <scope>NUCLEOTIDE SEQUENCE</scope>
    <source>
        <strain evidence="1">YXFP-22015</strain>
    </source>
</reference>
<organism evidence="1 2">
    <name type="scientific">Trichothecium roseum</name>
    <dbReference type="NCBI Taxonomy" id="47278"/>
    <lineage>
        <taxon>Eukaryota</taxon>
        <taxon>Fungi</taxon>
        <taxon>Dikarya</taxon>
        <taxon>Ascomycota</taxon>
        <taxon>Pezizomycotina</taxon>
        <taxon>Sordariomycetes</taxon>
        <taxon>Hypocreomycetidae</taxon>
        <taxon>Hypocreales</taxon>
        <taxon>Hypocreales incertae sedis</taxon>
        <taxon>Trichothecium</taxon>
    </lineage>
</organism>
<accession>A0ACC0V2J1</accession>
<evidence type="ECO:0000313" key="2">
    <source>
        <dbReference type="Proteomes" id="UP001163324"/>
    </source>
</evidence>
<dbReference type="Proteomes" id="UP001163324">
    <property type="component" value="Chromosome 4"/>
</dbReference>
<protein>
    <submittedName>
        <fullName evidence="1">Uncharacterized protein</fullName>
    </submittedName>
</protein>
<proteinExistence type="predicted"/>
<dbReference type="EMBL" id="CM047943">
    <property type="protein sequence ID" value="KAI9899928.1"/>
    <property type="molecule type" value="Genomic_DNA"/>
</dbReference>
<gene>
    <name evidence="1" type="ORF">N3K66_004190</name>
</gene>
<comment type="caution">
    <text evidence="1">The sequence shown here is derived from an EMBL/GenBank/DDBJ whole genome shotgun (WGS) entry which is preliminary data.</text>
</comment>
<keyword evidence="2" id="KW-1185">Reference proteome</keyword>
<name>A0ACC0V2J1_9HYPO</name>